<evidence type="ECO:0000256" key="2">
    <source>
        <dbReference type="ARBA" id="ARBA00005417"/>
    </source>
</evidence>
<dbReference type="EMBL" id="JBEPSM010000001">
    <property type="protein sequence ID" value="MET4634287.1"/>
    <property type="molecule type" value="Genomic_DNA"/>
</dbReference>
<keyword evidence="10" id="KW-1185">Reference proteome</keyword>
<keyword evidence="5" id="KW-0547">Nucleotide-binding</keyword>
<gene>
    <name evidence="9" type="ORF">ABIE08_002200</name>
</gene>
<dbReference type="InterPro" id="IPR003593">
    <property type="entry name" value="AAA+_ATPase"/>
</dbReference>
<evidence type="ECO:0000313" key="10">
    <source>
        <dbReference type="Proteomes" id="UP001549321"/>
    </source>
</evidence>
<comment type="caution">
    <text evidence="9">The sequence shown here is derived from an EMBL/GenBank/DDBJ whole genome shotgun (WGS) entry which is preliminary data.</text>
</comment>
<evidence type="ECO:0000313" key="9">
    <source>
        <dbReference type="EMBL" id="MET4634287.1"/>
    </source>
</evidence>
<proteinExistence type="inferred from homology"/>
<dbReference type="Proteomes" id="UP001549321">
    <property type="component" value="Unassembled WGS sequence"/>
</dbReference>
<dbReference type="SMART" id="SM00382">
    <property type="entry name" value="AAA"/>
    <property type="match status" value="1"/>
</dbReference>
<dbReference type="PROSITE" id="PS50893">
    <property type="entry name" value="ABC_TRANSPORTER_2"/>
    <property type="match status" value="1"/>
</dbReference>
<dbReference type="PANTHER" id="PTHR43297:SF2">
    <property type="entry name" value="DIPEPTIDE TRANSPORT ATP-BINDING PROTEIN DPPD"/>
    <property type="match status" value="1"/>
</dbReference>
<evidence type="ECO:0000256" key="5">
    <source>
        <dbReference type="ARBA" id="ARBA00022741"/>
    </source>
</evidence>
<dbReference type="InterPro" id="IPR017871">
    <property type="entry name" value="ABC_transporter-like_CS"/>
</dbReference>
<sequence length="337" mass="36644">MMPNASVPRESLLDVEGLSILIKDKRGDVRAVEDVSFSVAAGETLALVGESGAGKSLTALALMRLLPKTLAVEAKRITLAGKDLTSPSEQDIRKVRGSIMAMIFQDPLSALNPVLTVERQLVEAIRLHETISRSDARARALELLDMVRIPAAAARLGEYPHRLSGGMRQRVMIAMALAGRPKLILADEPTTALDVTISGQILDLLKELQRDLGLGMLFITHDLHVVRSVAHRVAVMYSGRVVESGTVADVFERPRHPYTEGLIQARPHGSFVTDGHRLREIAGTVPVPSARPPGCAFEPRCVRAEADCRQIVPPLTPEPGTARSFACFHPLQQEQYA</sequence>
<evidence type="ECO:0000256" key="3">
    <source>
        <dbReference type="ARBA" id="ARBA00022448"/>
    </source>
</evidence>
<accession>A0ABV2QZ63</accession>
<dbReference type="NCBIfam" id="TIGR01727">
    <property type="entry name" value="oligo_HPY"/>
    <property type="match status" value="1"/>
</dbReference>
<dbReference type="Pfam" id="PF00005">
    <property type="entry name" value="ABC_tran"/>
    <property type="match status" value="1"/>
</dbReference>
<feature type="domain" description="ABC transporter" evidence="8">
    <location>
        <begin position="13"/>
        <end position="263"/>
    </location>
</feature>
<comment type="subcellular location">
    <subcellularLocation>
        <location evidence="1">Cell inner membrane</location>
        <topology evidence="1">Peripheral membrane protein</topology>
    </subcellularLocation>
</comment>
<dbReference type="InterPro" id="IPR027417">
    <property type="entry name" value="P-loop_NTPase"/>
</dbReference>
<dbReference type="RefSeq" id="WP_354550959.1">
    <property type="nucleotide sequence ID" value="NZ_JBEPSM010000001.1"/>
</dbReference>
<keyword evidence="4" id="KW-1003">Cell membrane</keyword>
<evidence type="ECO:0000259" key="8">
    <source>
        <dbReference type="PROSITE" id="PS50893"/>
    </source>
</evidence>
<evidence type="ECO:0000256" key="1">
    <source>
        <dbReference type="ARBA" id="ARBA00004417"/>
    </source>
</evidence>
<dbReference type="Pfam" id="PF08352">
    <property type="entry name" value="oligo_HPY"/>
    <property type="match status" value="1"/>
</dbReference>
<dbReference type="GO" id="GO:0005524">
    <property type="term" value="F:ATP binding"/>
    <property type="evidence" value="ECO:0007669"/>
    <property type="project" value="UniProtKB-KW"/>
</dbReference>
<dbReference type="InterPro" id="IPR050388">
    <property type="entry name" value="ABC_Ni/Peptide_Import"/>
</dbReference>
<protein>
    <submittedName>
        <fullName evidence="9">Peptide/nickel transport system ATP-binding protein</fullName>
    </submittedName>
</protein>
<dbReference type="SUPFAM" id="SSF52540">
    <property type="entry name" value="P-loop containing nucleoside triphosphate hydrolases"/>
    <property type="match status" value="1"/>
</dbReference>
<evidence type="ECO:0000256" key="4">
    <source>
        <dbReference type="ARBA" id="ARBA00022475"/>
    </source>
</evidence>
<dbReference type="PROSITE" id="PS00211">
    <property type="entry name" value="ABC_TRANSPORTER_1"/>
    <property type="match status" value="1"/>
</dbReference>
<keyword evidence="3" id="KW-0813">Transport</keyword>
<keyword evidence="6 9" id="KW-0067">ATP-binding</keyword>
<dbReference type="InterPro" id="IPR003439">
    <property type="entry name" value="ABC_transporter-like_ATP-bd"/>
</dbReference>
<organism evidence="9 10">
    <name type="scientific">Kaistia defluvii</name>
    <dbReference type="NCBI Taxonomy" id="410841"/>
    <lineage>
        <taxon>Bacteria</taxon>
        <taxon>Pseudomonadati</taxon>
        <taxon>Pseudomonadota</taxon>
        <taxon>Alphaproteobacteria</taxon>
        <taxon>Hyphomicrobiales</taxon>
        <taxon>Kaistiaceae</taxon>
        <taxon>Kaistia</taxon>
    </lineage>
</organism>
<reference evidence="9 10" key="1">
    <citation type="submission" date="2024-06" db="EMBL/GenBank/DDBJ databases">
        <title>Sorghum-associated microbial communities from plants grown in Nebraska, USA.</title>
        <authorList>
            <person name="Schachtman D."/>
        </authorList>
    </citation>
    <scope>NUCLEOTIDE SEQUENCE [LARGE SCALE GENOMIC DNA]</scope>
    <source>
        <strain evidence="9 10">3207</strain>
    </source>
</reference>
<evidence type="ECO:0000256" key="7">
    <source>
        <dbReference type="ARBA" id="ARBA00023136"/>
    </source>
</evidence>
<dbReference type="Gene3D" id="3.40.50.300">
    <property type="entry name" value="P-loop containing nucleotide triphosphate hydrolases"/>
    <property type="match status" value="1"/>
</dbReference>
<name>A0ABV2QZ63_9HYPH</name>
<dbReference type="InterPro" id="IPR013563">
    <property type="entry name" value="Oligopep_ABC_C"/>
</dbReference>
<evidence type="ECO:0000256" key="6">
    <source>
        <dbReference type="ARBA" id="ARBA00022840"/>
    </source>
</evidence>
<keyword evidence="7" id="KW-0472">Membrane</keyword>
<dbReference type="CDD" id="cd03257">
    <property type="entry name" value="ABC_NikE_OppD_transporters"/>
    <property type="match status" value="1"/>
</dbReference>
<comment type="similarity">
    <text evidence="2">Belongs to the ABC transporter superfamily.</text>
</comment>
<dbReference type="PANTHER" id="PTHR43297">
    <property type="entry name" value="OLIGOPEPTIDE TRANSPORT ATP-BINDING PROTEIN APPD"/>
    <property type="match status" value="1"/>
</dbReference>